<dbReference type="PANTHER" id="PTHR24096">
    <property type="entry name" value="LONG-CHAIN-FATTY-ACID--COA LIGASE"/>
    <property type="match status" value="1"/>
</dbReference>
<sequence>MNLPSHVRFTTVLVSLCVRETWRKNQTLTLQSIQRVVSVQERIHITVTYYAFSLIQSLPSPESTTAIKYIDTGNRISYFELVRRPKNLAAYLQIKIGGDTALILSPNSIETLILYFSLLSLGVIISPSNPENTKPEIPREIDICKLAIAFAIKTTSFKIPLLRHSTILLDSSDYQSMMTGSIFEKRINVHQSDPATIMCSSRTTGKVKGRSVAVMERFNLRMMMMNAIGKCRVAHLVVASPVVVSRVKNDGVMDGHDFRSLQPVASGGAAFPAVQSLCQK</sequence>
<protein>
    <submittedName>
        <fullName evidence="3">AMP-dependent synthetase/ligase</fullName>
    </submittedName>
</protein>
<evidence type="ECO:0000313" key="4">
    <source>
        <dbReference type="Proteomes" id="UP001370490"/>
    </source>
</evidence>
<keyword evidence="4" id="KW-1185">Reference proteome</keyword>
<dbReference type="PANTHER" id="PTHR24096:SF251">
    <property type="entry name" value="4-COUMARATE--COA LIGASE-LIKE 9"/>
    <property type="match status" value="1"/>
</dbReference>
<dbReference type="SUPFAM" id="SSF56801">
    <property type="entry name" value="Acetyl-CoA synthetase-like"/>
    <property type="match status" value="1"/>
</dbReference>
<name>A0AAN8Z4I3_9MAGN</name>
<evidence type="ECO:0000259" key="2">
    <source>
        <dbReference type="Pfam" id="PF00501"/>
    </source>
</evidence>
<evidence type="ECO:0000313" key="3">
    <source>
        <dbReference type="EMBL" id="KAK6922380.1"/>
    </source>
</evidence>
<dbReference type="Pfam" id="PF00501">
    <property type="entry name" value="AMP-binding"/>
    <property type="match status" value="1"/>
</dbReference>
<reference evidence="3 4" key="1">
    <citation type="submission" date="2023-12" db="EMBL/GenBank/DDBJ databases">
        <title>A high-quality genome assembly for Dillenia turbinata (Dilleniales).</title>
        <authorList>
            <person name="Chanderbali A."/>
        </authorList>
    </citation>
    <scope>NUCLEOTIDE SEQUENCE [LARGE SCALE GENOMIC DNA]</scope>
    <source>
        <strain evidence="3">LSX21</strain>
        <tissue evidence="3">Leaf</tissue>
    </source>
</reference>
<dbReference type="Gene3D" id="3.40.50.980">
    <property type="match status" value="1"/>
</dbReference>
<organism evidence="3 4">
    <name type="scientific">Dillenia turbinata</name>
    <dbReference type="NCBI Taxonomy" id="194707"/>
    <lineage>
        <taxon>Eukaryota</taxon>
        <taxon>Viridiplantae</taxon>
        <taxon>Streptophyta</taxon>
        <taxon>Embryophyta</taxon>
        <taxon>Tracheophyta</taxon>
        <taxon>Spermatophyta</taxon>
        <taxon>Magnoliopsida</taxon>
        <taxon>eudicotyledons</taxon>
        <taxon>Gunneridae</taxon>
        <taxon>Pentapetalae</taxon>
        <taxon>Dilleniales</taxon>
        <taxon>Dilleniaceae</taxon>
        <taxon>Dillenia</taxon>
    </lineage>
</organism>
<dbReference type="Proteomes" id="UP001370490">
    <property type="component" value="Unassembled WGS sequence"/>
</dbReference>
<dbReference type="AlphaFoldDB" id="A0AAN8Z4I3"/>
<gene>
    <name evidence="3" type="ORF">RJ641_012887</name>
</gene>
<dbReference type="GO" id="GO:0016405">
    <property type="term" value="F:CoA-ligase activity"/>
    <property type="evidence" value="ECO:0007669"/>
    <property type="project" value="TreeGrafter"/>
</dbReference>
<keyword evidence="1" id="KW-0436">Ligase</keyword>
<dbReference type="InterPro" id="IPR042099">
    <property type="entry name" value="ANL_N_sf"/>
</dbReference>
<comment type="caution">
    <text evidence="3">The sequence shown here is derived from an EMBL/GenBank/DDBJ whole genome shotgun (WGS) entry which is preliminary data.</text>
</comment>
<dbReference type="Gene3D" id="3.40.50.12780">
    <property type="entry name" value="N-terminal domain of ligase-like"/>
    <property type="match status" value="1"/>
</dbReference>
<feature type="domain" description="AMP-dependent synthetase/ligase" evidence="2">
    <location>
        <begin position="63"/>
        <end position="209"/>
    </location>
</feature>
<dbReference type="InterPro" id="IPR000873">
    <property type="entry name" value="AMP-dep_synth/lig_dom"/>
</dbReference>
<accession>A0AAN8Z4I3</accession>
<dbReference type="EMBL" id="JBAMMX010000019">
    <property type="protein sequence ID" value="KAK6922380.1"/>
    <property type="molecule type" value="Genomic_DNA"/>
</dbReference>
<proteinExistence type="predicted"/>
<evidence type="ECO:0000256" key="1">
    <source>
        <dbReference type="ARBA" id="ARBA00022598"/>
    </source>
</evidence>